<dbReference type="OrthoDB" id="5778525at2759"/>
<name>A0A9P5U8W0_9AGAR</name>
<evidence type="ECO:0000256" key="6">
    <source>
        <dbReference type="SAM" id="Coils"/>
    </source>
</evidence>
<dbReference type="InterPro" id="IPR011598">
    <property type="entry name" value="bHLH_dom"/>
</dbReference>
<evidence type="ECO:0000313" key="10">
    <source>
        <dbReference type="Proteomes" id="UP000772434"/>
    </source>
</evidence>
<gene>
    <name evidence="9" type="ORF">BDP27DRAFT_1502952</name>
</gene>
<feature type="compositionally biased region" description="Low complexity" evidence="7">
    <location>
        <begin position="93"/>
        <end position="104"/>
    </location>
</feature>
<dbReference type="InterPro" id="IPR052207">
    <property type="entry name" value="Max-like/E-box_TFs"/>
</dbReference>
<feature type="coiled-coil region" evidence="6">
    <location>
        <begin position="194"/>
        <end position="231"/>
    </location>
</feature>
<dbReference type="InterPro" id="IPR036638">
    <property type="entry name" value="HLH_DNA-bd_sf"/>
</dbReference>
<keyword evidence="5" id="KW-0539">Nucleus</keyword>
<proteinExistence type="predicted"/>
<evidence type="ECO:0000259" key="8">
    <source>
        <dbReference type="PROSITE" id="PS50888"/>
    </source>
</evidence>
<evidence type="ECO:0000256" key="5">
    <source>
        <dbReference type="ARBA" id="ARBA00023242"/>
    </source>
</evidence>
<dbReference type="SMART" id="SM00353">
    <property type="entry name" value="HLH"/>
    <property type="match status" value="1"/>
</dbReference>
<accession>A0A9P5U8W0</accession>
<dbReference type="GO" id="GO:0005634">
    <property type="term" value="C:nucleus"/>
    <property type="evidence" value="ECO:0007669"/>
    <property type="project" value="UniProtKB-SubCell"/>
</dbReference>
<feature type="domain" description="BHLH" evidence="8">
    <location>
        <begin position="153"/>
        <end position="204"/>
    </location>
</feature>
<evidence type="ECO:0000256" key="3">
    <source>
        <dbReference type="ARBA" id="ARBA00023125"/>
    </source>
</evidence>
<keyword evidence="6" id="KW-0175">Coiled coil</keyword>
<dbReference type="Gene3D" id="4.10.280.10">
    <property type="entry name" value="Helix-loop-helix DNA-binding domain"/>
    <property type="match status" value="1"/>
</dbReference>
<keyword evidence="10" id="KW-1185">Reference proteome</keyword>
<dbReference type="PANTHER" id="PTHR15741">
    <property type="entry name" value="BASIC HELIX-LOOP-HELIX ZIP TRANSCRIPTION FACTOR"/>
    <property type="match status" value="1"/>
</dbReference>
<dbReference type="GO" id="GO:0000981">
    <property type="term" value="F:DNA-binding transcription factor activity, RNA polymerase II-specific"/>
    <property type="evidence" value="ECO:0007669"/>
    <property type="project" value="TreeGrafter"/>
</dbReference>
<feature type="region of interest" description="Disordered" evidence="7">
    <location>
        <begin position="75"/>
        <end position="165"/>
    </location>
</feature>
<keyword evidence="2" id="KW-0805">Transcription regulation</keyword>
<dbReference type="GO" id="GO:0000978">
    <property type="term" value="F:RNA polymerase II cis-regulatory region sequence-specific DNA binding"/>
    <property type="evidence" value="ECO:0007669"/>
    <property type="project" value="TreeGrafter"/>
</dbReference>
<dbReference type="Proteomes" id="UP000772434">
    <property type="component" value="Unassembled WGS sequence"/>
</dbReference>
<organism evidence="9 10">
    <name type="scientific">Rhodocollybia butyracea</name>
    <dbReference type="NCBI Taxonomy" id="206335"/>
    <lineage>
        <taxon>Eukaryota</taxon>
        <taxon>Fungi</taxon>
        <taxon>Dikarya</taxon>
        <taxon>Basidiomycota</taxon>
        <taxon>Agaricomycotina</taxon>
        <taxon>Agaricomycetes</taxon>
        <taxon>Agaricomycetidae</taxon>
        <taxon>Agaricales</taxon>
        <taxon>Marasmiineae</taxon>
        <taxon>Omphalotaceae</taxon>
        <taxon>Rhodocollybia</taxon>
    </lineage>
</organism>
<evidence type="ECO:0000256" key="1">
    <source>
        <dbReference type="ARBA" id="ARBA00004123"/>
    </source>
</evidence>
<dbReference type="GO" id="GO:0046983">
    <property type="term" value="F:protein dimerization activity"/>
    <property type="evidence" value="ECO:0007669"/>
    <property type="project" value="InterPro"/>
</dbReference>
<dbReference type="AlphaFoldDB" id="A0A9P5U8W0"/>
<keyword evidence="3" id="KW-0238">DNA-binding</keyword>
<protein>
    <recommendedName>
        <fullName evidence="8">BHLH domain-containing protein</fullName>
    </recommendedName>
</protein>
<sequence length="245" mass="27138">MSFGFDSILSHSSFVPLPLDNLMDYPQSSQPDYFALGQSSSSMTVPHSSLADYDYTPLPYNPRLENAIISHPTLATNMRSDGPHAGRHNVGFNLLPSSPSVPNSTTGHRSTATRASSPTAKSPDSKAVVSNADSDEGEDRQSVESADPILQEAVRRRRVASDQKRRDDLRDGFTYLKSTLPPVNPKFESKAKVLHRAARHIGRLEAKLETAKNEIRRLETANDELNAYRLRDANEARAWDNLSSY</sequence>
<keyword evidence="4" id="KW-0804">Transcription</keyword>
<evidence type="ECO:0000256" key="4">
    <source>
        <dbReference type="ARBA" id="ARBA00023163"/>
    </source>
</evidence>
<dbReference type="SUPFAM" id="SSF47459">
    <property type="entry name" value="HLH, helix-loop-helix DNA-binding domain"/>
    <property type="match status" value="1"/>
</dbReference>
<dbReference type="Pfam" id="PF00010">
    <property type="entry name" value="HLH"/>
    <property type="match status" value="1"/>
</dbReference>
<feature type="compositionally biased region" description="Polar residues" evidence="7">
    <location>
        <begin position="105"/>
        <end position="122"/>
    </location>
</feature>
<dbReference type="PROSITE" id="PS50888">
    <property type="entry name" value="BHLH"/>
    <property type="match status" value="1"/>
</dbReference>
<dbReference type="PANTHER" id="PTHR15741:SF27">
    <property type="entry name" value="TRANSCRIPTION FACTOR AP-4"/>
    <property type="match status" value="1"/>
</dbReference>
<comment type="subcellular location">
    <subcellularLocation>
        <location evidence="1">Nucleus</location>
    </subcellularLocation>
</comment>
<reference evidence="9" key="1">
    <citation type="submission" date="2020-11" db="EMBL/GenBank/DDBJ databases">
        <authorList>
            <consortium name="DOE Joint Genome Institute"/>
            <person name="Ahrendt S."/>
            <person name="Riley R."/>
            <person name="Andreopoulos W."/>
            <person name="Labutti K."/>
            <person name="Pangilinan J."/>
            <person name="Ruiz-Duenas F.J."/>
            <person name="Barrasa J.M."/>
            <person name="Sanchez-Garcia M."/>
            <person name="Camarero S."/>
            <person name="Miyauchi S."/>
            <person name="Serrano A."/>
            <person name="Linde D."/>
            <person name="Babiker R."/>
            <person name="Drula E."/>
            <person name="Ayuso-Fernandez I."/>
            <person name="Pacheco R."/>
            <person name="Padilla G."/>
            <person name="Ferreira P."/>
            <person name="Barriuso J."/>
            <person name="Kellner H."/>
            <person name="Castanera R."/>
            <person name="Alfaro M."/>
            <person name="Ramirez L."/>
            <person name="Pisabarro A.G."/>
            <person name="Kuo A."/>
            <person name="Tritt A."/>
            <person name="Lipzen A."/>
            <person name="He G."/>
            <person name="Yan M."/>
            <person name="Ng V."/>
            <person name="Cullen D."/>
            <person name="Martin F."/>
            <person name="Rosso M.-N."/>
            <person name="Henrissat B."/>
            <person name="Hibbett D."/>
            <person name="Martinez A.T."/>
            <person name="Grigoriev I.V."/>
        </authorList>
    </citation>
    <scope>NUCLEOTIDE SEQUENCE</scope>
    <source>
        <strain evidence="9">AH 40177</strain>
    </source>
</reference>
<evidence type="ECO:0000313" key="9">
    <source>
        <dbReference type="EMBL" id="KAF9071385.1"/>
    </source>
</evidence>
<dbReference type="EMBL" id="JADNRY010000033">
    <property type="protein sequence ID" value="KAF9071385.1"/>
    <property type="molecule type" value="Genomic_DNA"/>
</dbReference>
<evidence type="ECO:0000256" key="2">
    <source>
        <dbReference type="ARBA" id="ARBA00023015"/>
    </source>
</evidence>
<comment type="caution">
    <text evidence="9">The sequence shown here is derived from an EMBL/GenBank/DDBJ whole genome shotgun (WGS) entry which is preliminary data.</text>
</comment>
<evidence type="ECO:0000256" key="7">
    <source>
        <dbReference type="SAM" id="MobiDB-lite"/>
    </source>
</evidence>